<evidence type="ECO:0000313" key="2">
    <source>
        <dbReference type="Proteomes" id="UP000828941"/>
    </source>
</evidence>
<accession>A0ACB9Q6V3</accession>
<dbReference type="Proteomes" id="UP000828941">
    <property type="component" value="Chromosome 1"/>
</dbReference>
<reference evidence="1 2" key="1">
    <citation type="journal article" date="2022" name="DNA Res.">
        <title>Chromosomal-level genome assembly of the orchid tree Bauhinia variegata (Leguminosae; Cercidoideae) supports the allotetraploid origin hypothesis of Bauhinia.</title>
        <authorList>
            <person name="Zhong Y."/>
            <person name="Chen Y."/>
            <person name="Zheng D."/>
            <person name="Pang J."/>
            <person name="Liu Y."/>
            <person name="Luo S."/>
            <person name="Meng S."/>
            <person name="Qian L."/>
            <person name="Wei D."/>
            <person name="Dai S."/>
            <person name="Zhou R."/>
        </authorList>
    </citation>
    <scope>NUCLEOTIDE SEQUENCE [LARGE SCALE GENOMIC DNA]</scope>
    <source>
        <strain evidence="1">BV-YZ2020</strain>
    </source>
</reference>
<keyword evidence="2" id="KW-1185">Reference proteome</keyword>
<sequence length="390" mass="44013">MINWAKLPLEILLIITKLLFSSEEFKALVAFGGVCSSWRSAWILLKKHLKKSSLKVVLLMLAEEELSSKRGFYSLSKCNIHYMNFPEAKGKQLFSFPEGWILTAGLDLELTLLHPFSHSQYKLPSWHFDSNVLFQAYFPNVNVITYCPNLITRAAITANPSRKPDFKIVITFDNGFESIVAFASPGDKAWTVLRKGTLMADVVCYKGKVHGIDWDGTFWLCDVEGSKPTLTKLFPKPEAYGYVKAVYLVESLGKLLAVYRKWVNEENGLTYKTIGFQVSELDWTNGSWTRVNSLGNRALLVGRNASFSVDASEVPGCEADSIYFTDDCRDAYWISIESNEFREKINSAIDHNGGNDIGVYSLKDRKIKTQFPCQLFSSISPPLWVVTAFP</sequence>
<protein>
    <submittedName>
        <fullName evidence="1">Uncharacterized protein</fullName>
    </submittedName>
</protein>
<dbReference type="EMBL" id="CM039426">
    <property type="protein sequence ID" value="KAI4356448.1"/>
    <property type="molecule type" value="Genomic_DNA"/>
</dbReference>
<name>A0ACB9Q6V3_BAUVA</name>
<organism evidence="1 2">
    <name type="scientific">Bauhinia variegata</name>
    <name type="common">Purple orchid tree</name>
    <name type="synonym">Phanera variegata</name>
    <dbReference type="NCBI Taxonomy" id="167791"/>
    <lineage>
        <taxon>Eukaryota</taxon>
        <taxon>Viridiplantae</taxon>
        <taxon>Streptophyta</taxon>
        <taxon>Embryophyta</taxon>
        <taxon>Tracheophyta</taxon>
        <taxon>Spermatophyta</taxon>
        <taxon>Magnoliopsida</taxon>
        <taxon>eudicotyledons</taxon>
        <taxon>Gunneridae</taxon>
        <taxon>Pentapetalae</taxon>
        <taxon>rosids</taxon>
        <taxon>fabids</taxon>
        <taxon>Fabales</taxon>
        <taxon>Fabaceae</taxon>
        <taxon>Cercidoideae</taxon>
        <taxon>Cercideae</taxon>
        <taxon>Bauhiniinae</taxon>
        <taxon>Bauhinia</taxon>
    </lineage>
</organism>
<gene>
    <name evidence="1" type="ORF">L6164_000470</name>
</gene>
<comment type="caution">
    <text evidence="1">The sequence shown here is derived from an EMBL/GenBank/DDBJ whole genome shotgun (WGS) entry which is preliminary data.</text>
</comment>
<evidence type="ECO:0000313" key="1">
    <source>
        <dbReference type="EMBL" id="KAI4356448.1"/>
    </source>
</evidence>
<proteinExistence type="predicted"/>